<dbReference type="InterPro" id="IPR006603">
    <property type="entry name" value="PQ-loop_rpt"/>
</dbReference>
<accession>A0A1F6WX42</accession>
<sequence length="84" mass="9432">MQYIFYLPAILFLISGLPQMIKLLKTKSSEDISVLMYLITCAAIIIIVVDAYLNRNTSIMVSNLASLVITGTNTFLVIKYKKNN</sequence>
<evidence type="ECO:0000313" key="7">
    <source>
        <dbReference type="Proteomes" id="UP000176187"/>
    </source>
</evidence>
<gene>
    <name evidence="6" type="ORF">A3A05_01720</name>
</gene>
<feature type="transmembrane region" description="Helical" evidence="5">
    <location>
        <begin position="59"/>
        <end position="78"/>
    </location>
</feature>
<dbReference type="GO" id="GO:0016020">
    <property type="term" value="C:membrane"/>
    <property type="evidence" value="ECO:0007669"/>
    <property type="project" value="UniProtKB-SubCell"/>
</dbReference>
<dbReference type="Proteomes" id="UP000176187">
    <property type="component" value="Unassembled WGS sequence"/>
</dbReference>
<keyword evidence="4 5" id="KW-0472">Membrane</keyword>
<evidence type="ECO:0000313" key="6">
    <source>
        <dbReference type="EMBL" id="OGI86374.1"/>
    </source>
</evidence>
<dbReference type="EMBL" id="MFUY01000007">
    <property type="protein sequence ID" value="OGI86374.1"/>
    <property type="molecule type" value="Genomic_DNA"/>
</dbReference>
<evidence type="ECO:0008006" key="8">
    <source>
        <dbReference type="Google" id="ProtNLM"/>
    </source>
</evidence>
<evidence type="ECO:0000256" key="5">
    <source>
        <dbReference type="SAM" id="Phobius"/>
    </source>
</evidence>
<feature type="transmembrane region" description="Helical" evidence="5">
    <location>
        <begin position="6"/>
        <end position="23"/>
    </location>
</feature>
<dbReference type="Pfam" id="PF04193">
    <property type="entry name" value="PQ-loop"/>
    <property type="match status" value="1"/>
</dbReference>
<evidence type="ECO:0000256" key="3">
    <source>
        <dbReference type="ARBA" id="ARBA00022989"/>
    </source>
</evidence>
<dbReference type="AlphaFoldDB" id="A0A1F6WX42"/>
<organism evidence="6 7">
    <name type="scientific">Candidatus Nomurabacteria bacterium RIFCSPLOWO2_01_FULL_41_12</name>
    <dbReference type="NCBI Taxonomy" id="1801774"/>
    <lineage>
        <taxon>Bacteria</taxon>
        <taxon>Candidatus Nomuraibacteriota</taxon>
    </lineage>
</organism>
<protein>
    <recommendedName>
        <fullName evidence="8">Lipid A biosynthesis N-terminal domain-containing protein</fullName>
    </recommendedName>
</protein>
<keyword evidence="2 5" id="KW-0812">Transmembrane</keyword>
<proteinExistence type="predicted"/>
<dbReference type="Gene3D" id="1.20.1280.290">
    <property type="match status" value="1"/>
</dbReference>
<reference evidence="6 7" key="1">
    <citation type="journal article" date="2016" name="Nat. Commun.">
        <title>Thousands of microbial genomes shed light on interconnected biogeochemical processes in an aquifer system.</title>
        <authorList>
            <person name="Anantharaman K."/>
            <person name="Brown C.T."/>
            <person name="Hug L.A."/>
            <person name="Sharon I."/>
            <person name="Castelle C.J."/>
            <person name="Probst A.J."/>
            <person name="Thomas B.C."/>
            <person name="Singh A."/>
            <person name="Wilkins M.J."/>
            <person name="Karaoz U."/>
            <person name="Brodie E.L."/>
            <person name="Williams K.H."/>
            <person name="Hubbard S.S."/>
            <person name="Banfield J.F."/>
        </authorList>
    </citation>
    <scope>NUCLEOTIDE SEQUENCE [LARGE SCALE GENOMIC DNA]</scope>
</reference>
<evidence type="ECO:0000256" key="1">
    <source>
        <dbReference type="ARBA" id="ARBA00004141"/>
    </source>
</evidence>
<name>A0A1F6WX42_9BACT</name>
<feature type="transmembrane region" description="Helical" evidence="5">
    <location>
        <begin position="35"/>
        <end position="53"/>
    </location>
</feature>
<comment type="caution">
    <text evidence="6">The sequence shown here is derived from an EMBL/GenBank/DDBJ whole genome shotgun (WGS) entry which is preliminary data.</text>
</comment>
<comment type="subcellular location">
    <subcellularLocation>
        <location evidence="1">Membrane</location>
        <topology evidence="1">Multi-pass membrane protein</topology>
    </subcellularLocation>
</comment>
<evidence type="ECO:0000256" key="4">
    <source>
        <dbReference type="ARBA" id="ARBA00023136"/>
    </source>
</evidence>
<evidence type="ECO:0000256" key="2">
    <source>
        <dbReference type="ARBA" id="ARBA00022692"/>
    </source>
</evidence>
<keyword evidence="3 5" id="KW-1133">Transmembrane helix</keyword>